<reference evidence="3 4" key="1">
    <citation type="submission" date="2018-04" db="EMBL/GenBank/DDBJ databases">
        <authorList>
            <person name="Zhang X."/>
            <person name="Yuan J."/>
            <person name="Li F."/>
            <person name="Xiang J."/>
        </authorList>
    </citation>
    <scope>NUCLEOTIDE SEQUENCE [LARGE SCALE GENOMIC DNA]</scope>
    <source>
        <tissue evidence="3">Muscle</tissue>
    </source>
</reference>
<evidence type="ECO:0000256" key="2">
    <source>
        <dbReference type="SAM" id="Phobius"/>
    </source>
</evidence>
<keyword evidence="2" id="KW-0472">Membrane</keyword>
<accession>A0A3R7PC88</accession>
<evidence type="ECO:0000313" key="4">
    <source>
        <dbReference type="Proteomes" id="UP000283509"/>
    </source>
</evidence>
<keyword evidence="2" id="KW-0812">Transmembrane</keyword>
<organism evidence="3 4">
    <name type="scientific">Penaeus vannamei</name>
    <name type="common">Whiteleg shrimp</name>
    <name type="synonym">Litopenaeus vannamei</name>
    <dbReference type="NCBI Taxonomy" id="6689"/>
    <lineage>
        <taxon>Eukaryota</taxon>
        <taxon>Metazoa</taxon>
        <taxon>Ecdysozoa</taxon>
        <taxon>Arthropoda</taxon>
        <taxon>Crustacea</taxon>
        <taxon>Multicrustacea</taxon>
        <taxon>Malacostraca</taxon>
        <taxon>Eumalacostraca</taxon>
        <taxon>Eucarida</taxon>
        <taxon>Decapoda</taxon>
        <taxon>Dendrobranchiata</taxon>
        <taxon>Penaeoidea</taxon>
        <taxon>Penaeidae</taxon>
        <taxon>Penaeus</taxon>
    </lineage>
</organism>
<dbReference type="EMBL" id="QCYY01000943">
    <property type="protein sequence ID" value="ROT81649.1"/>
    <property type="molecule type" value="Genomic_DNA"/>
</dbReference>
<dbReference type="AlphaFoldDB" id="A0A3R7PC88"/>
<dbReference type="Proteomes" id="UP000283509">
    <property type="component" value="Unassembled WGS sequence"/>
</dbReference>
<evidence type="ECO:0000256" key="1">
    <source>
        <dbReference type="SAM" id="MobiDB-lite"/>
    </source>
</evidence>
<name>A0A3R7PC88_PENVA</name>
<protein>
    <submittedName>
        <fullName evidence="3">Uncharacterized protein</fullName>
    </submittedName>
</protein>
<reference evidence="3 4" key="2">
    <citation type="submission" date="2019-01" db="EMBL/GenBank/DDBJ databases">
        <title>The decoding of complex shrimp genome reveals the adaptation for benthos swimmer, frequently molting mechanism and breeding impact on genome.</title>
        <authorList>
            <person name="Sun Y."/>
            <person name="Gao Y."/>
            <person name="Yu Y."/>
        </authorList>
    </citation>
    <scope>NUCLEOTIDE SEQUENCE [LARGE SCALE GENOMIC DNA]</scope>
    <source>
        <tissue evidence="3">Muscle</tissue>
    </source>
</reference>
<feature type="compositionally biased region" description="Pro residues" evidence="1">
    <location>
        <begin position="334"/>
        <end position="344"/>
    </location>
</feature>
<evidence type="ECO:0000313" key="3">
    <source>
        <dbReference type="EMBL" id="ROT81649.1"/>
    </source>
</evidence>
<proteinExistence type="predicted"/>
<gene>
    <name evidence="3" type="ORF">C7M84_025201</name>
</gene>
<sequence>MALLPLPYLSSSLFFLFFPSVSPLLLSVLLAFIILFFSLFLFSYCSFSPFSLVSLTLSFSPLSLLHLSLPVLLFSSGIPFFYHLLFFPSPSIDPLFLSYPTFLPSPSLPSRLPSSLFTSPLSYFYSLLSLLLFLPPILLQSSYFPLFFPPLSLHGLLLLSPSHSSSSSFPLFSFSLLPPSPSFSSPSQPHPPLSPYQPFLLFFHFIILPPNFLLQPSSLSSHTSSLPHFYLSLLPPPLLPLIASPPCLPVLPSLSLLLLLPSCLPGLASASPLSSSSLLLLLFPPLPPFLPSPPPSPLLLPCLPRLSSSTHRPLPRPCFLTHPKKTLRFSSGFPHPPPPHPPPNFRREGGGRTNFSTGSLSSGRASSIFLDSTVLTRDRKLLV</sequence>
<feature type="transmembrane region" description="Helical" evidence="2">
    <location>
        <begin position="12"/>
        <end position="44"/>
    </location>
</feature>
<feature type="region of interest" description="Disordered" evidence="1">
    <location>
        <begin position="330"/>
        <end position="362"/>
    </location>
</feature>
<feature type="transmembrane region" description="Helical" evidence="2">
    <location>
        <begin position="122"/>
        <end position="139"/>
    </location>
</feature>
<keyword evidence="2" id="KW-1133">Transmembrane helix</keyword>
<comment type="caution">
    <text evidence="3">The sequence shown here is derived from an EMBL/GenBank/DDBJ whole genome shotgun (WGS) entry which is preliminary data.</text>
</comment>
<keyword evidence="4" id="KW-1185">Reference proteome</keyword>